<keyword evidence="2" id="KW-1185">Reference proteome</keyword>
<evidence type="ECO:0000313" key="2">
    <source>
        <dbReference type="Proteomes" id="UP001497535"/>
    </source>
</evidence>
<evidence type="ECO:0000313" key="1">
    <source>
        <dbReference type="EMBL" id="CAK5086230.1"/>
    </source>
</evidence>
<accession>A0ACB1A7Y0</accession>
<protein>
    <submittedName>
        <fullName evidence="1">Uncharacterized protein</fullName>
    </submittedName>
</protein>
<reference evidence="1" key="1">
    <citation type="submission" date="2023-11" db="EMBL/GenBank/DDBJ databases">
        <authorList>
            <person name="Poullet M."/>
        </authorList>
    </citation>
    <scope>NUCLEOTIDE SEQUENCE</scope>
    <source>
        <strain evidence="1">E1834</strain>
    </source>
</reference>
<gene>
    <name evidence="1" type="ORF">MENTE1834_LOCUS33722</name>
</gene>
<dbReference type="EMBL" id="CAVMJV010000060">
    <property type="protein sequence ID" value="CAK5086230.1"/>
    <property type="molecule type" value="Genomic_DNA"/>
</dbReference>
<organism evidence="1 2">
    <name type="scientific">Meloidogyne enterolobii</name>
    <name type="common">Root-knot nematode worm</name>
    <name type="synonym">Meloidogyne mayaguensis</name>
    <dbReference type="NCBI Taxonomy" id="390850"/>
    <lineage>
        <taxon>Eukaryota</taxon>
        <taxon>Metazoa</taxon>
        <taxon>Ecdysozoa</taxon>
        <taxon>Nematoda</taxon>
        <taxon>Chromadorea</taxon>
        <taxon>Rhabditida</taxon>
        <taxon>Tylenchina</taxon>
        <taxon>Tylenchomorpha</taxon>
        <taxon>Tylenchoidea</taxon>
        <taxon>Meloidogynidae</taxon>
        <taxon>Meloidogyninae</taxon>
        <taxon>Meloidogyne</taxon>
    </lineage>
</organism>
<name>A0ACB1A7Y0_MELEN</name>
<proteinExistence type="predicted"/>
<sequence>METDALQMFDRLDILISLREYPEARKILINKGRELLRKDNLLDENAPEEQKSAEEMTEELQSSVRILQIRVARLLAEHTNTETKLRERISYLESKLRKYAVLAKEKEAQLEDENSNQFEDEGN</sequence>
<comment type="caution">
    <text evidence="1">The sequence shown here is derived from an EMBL/GenBank/DDBJ whole genome shotgun (WGS) entry which is preliminary data.</text>
</comment>
<dbReference type="Proteomes" id="UP001497535">
    <property type="component" value="Unassembled WGS sequence"/>
</dbReference>